<protein>
    <submittedName>
        <fullName evidence="1">Uncharacterized protein</fullName>
    </submittedName>
</protein>
<dbReference type="Proteomes" id="UP000005268">
    <property type="component" value="Chromosome"/>
</dbReference>
<sequence length="48" mass="5260">MRTWMLGLVFLQAHAIGCDFWRVISGITLPKPGMSQTPSVEGESGKPE</sequence>
<evidence type="ECO:0000313" key="2">
    <source>
        <dbReference type="Proteomes" id="UP000005268"/>
    </source>
</evidence>
<dbReference type="PATRIC" id="fig|231023.4.peg.634"/>
<dbReference type="HOGENOM" id="CLU_3156848_0_0_6"/>
<accession>I3UPS5</accession>
<proteinExistence type="predicted"/>
<reference evidence="1 2" key="1">
    <citation type="journal article" date="2012" name="J. Bacteriol.">
        <title>Complete Genome Sequence of the Naphthalene-Degrading Pseudomonas putida Strain ND6.</title>
        <authorList>
            <person name="Li S."/>
            <person name="Zhao H."/>
            <person name="Li Y."/>
            <person name="Niu S."/>
            <person name="Cai B."/>
        </authorList>
    </citation>
    <scope>NUCLEOTIDE SEQUENCE [LARGE SCALE GENOMIC DNA]</scope>
    <source>
        <strain evidence="1 2">ND6</strain>
    </source>
</reference>
<organism evidence="1 2">
    <name type="scientific">Pseudomonas putida ND6</name>
    <dbReference type="NCBI Taxonomy" id="231023"/>
    <lineage>
        <taxon>Bacteria</taxon>
        <taxon>Pseudomonadati</taxon>
        <taxon>Pseudomonadota</taxon>
        <taxon>Gammaproteobacteria</taxon>
        <taxon>Pseudomonadales</taxon>
        <taxon>Pseudomonadaceae</taxon>
        <taxon>Pseudomonas</taxon>
    </lineage>
</organism>
<dbReference type="AlphaFoldDB" id="I3UPS5"/>
<gene>
    <name evidence="1" type="ORF">YSA_01337</name>
</gene>
<name>I3UPS5_PSEPU</name>
<evidence type="ECO:0000313" key="1">
    <source>
        <dbReference type="EMBL" id="AFK67496.1"/>
    </source>
</evidence>
<dbReference type="EMBL" id="CP003588">
    <property type="protein sequence ID" value="AFK67496.1"/>
    <property type="molecule type" value="Genomic_DNA"/>
</dbReference>
<dbReference type="KEGG" id="ppi:YSA_01337"/>